<evidence type="ECO:0000313" key="2">
    <source>
        <dbReference type="EMBL" id="MEQ2378449.1"/>
    </source>
</evidence>
<organism evidence="2 3">
    <name type="scientific">[Lactobacillus] rogosae</name>
    <dbReference type="NCBI Taxonomy" id="706562"/>
    <lineage>
        <taxon>Bacteria</taxon>
        <taxon>Bacillati</taxon>
        <taxon>Bacillota</taxon>
        <taxon>Clostridia</taxon>
        <taxon>Lachnospirales</taxon>
        <taxon>Lachnospiraceae</taxon>
        <taxon>Lachnospira</taxon>
    </lineage>
</organism>
<dbReference type="SUPFAM" id="SSF57783">
    <property type="entry name" value="Zinc beta-ribbon"/>
    <property type="match status" value="1"/>
</dbReference>
<proteinExistence type="predicted"/>
<feature type="compositionally biased region" description="Basic and acidic residues" evidence="1">
    <location>
        <begin position="162"/>
        <end position="171"/>
    </location>
</feature>
<dbReference type="EMBL" id="JBBMER010000001">
    <property type="protein sequence ID" value="MEQ2378449.1"/>
    <property type="molecule type" value="Genomic_DNA"/>
</dbReference>
<reference evidence="2 3" key="1">
    <citation type="submission" date="2024-03" db="EMBL/GenBank/DDBJ databases">
        <title>Human intestinal bacterial collection.</title>
        <authorList>
            <person name="Pauvert C."/>
            <person name="Hitch T.C.A."/>
            <person name="Clavel T."/>
        </authorList>
    </citation>
    <scope>NUCLEOTIDE SEQUENCE [LARGE SCALE GENOMIC DNA]</scope>
    <source>
        <strain evidence="2 3">CLA-AA-H255</strain>
    </source>
</reference>
<protein>
    <recommendedName>
        <fullName evidence="4">MerR family transcriptional regulator</fullName>
    </recommendedName>
</protein>
<comment type="caution">
    <text evidence="2">The sequence shown here is derived from an EMBL/GenBank/DDBJ whole genome shotgun (WGS) entry which is preliminary data.</text>
</comment>
<evidence type="ECO:0008006" key="4">
    <source>
        <dbReference type="Google" id="ProtNLM"/>
    </source>
</evidence>
<gene>
    <name evidence="2" type="ORF">WMO14_00930</name>
</gene>
<feature type="region of interest" description="Disordered" evidence="1">
    <location>
        <begin position="162"/>
        <end position="185"/>
    </location>
</feature>
<dbReference type="InterPro" id="IPR036388">
    <property type="entry name" value="WH-like_DNA-bd_sf"/>
</dbReference>
<sequence>MENNNKRVVDNRQNINDDEKMKINMRAELDEHYTMLKECPKCGTRMIYAYGEVYECPKCGNKEFTEFGKIRDYLEKHGPQNAVTIADATGVSVKTIQKFLYQGRIEIPDGSGSYIKCQMCGAEIRYGRFCPECSAKLSRDNSSMVYVGEKPKHKMDYNGKMHTLDESEMKNVSRKPVAMRRKDKK</sequence>
<accession>A0ABV1BRR0</accession>
<keyword evidence="3" id="KW-1185">Reference proteome</keyword>
<evidence type="ECO:0000256" key="1">
    <source>
        <dbReference type="SAM" id="MobiDB-lite"/>
    </source>
</evidence>
<dbReference type="Proteomes" id="UP001442364">
    <property type="component" value="Unassembled WGS sequence"/>
</dbReference>
<dbReference type="RefSeq" id="WP_022502029.1">
    <property type="nucleotide sequence ID" value="NZ_DAWCMB010000071.1"/>
</dbReference>
<dbReference type="Gene3D" id="2.20.25.10">
    <property type="match status" value="1"/>
</dbReference>
<dbReference type="Gene3D" id="1.10.10.10">
    <property type="entry name" value="Winged helix-like DNA-binding domain superfamily/Winged helix DNA-binding domain"/>
    <property type="match status" value="1"/>
</dbReference>
<name>A0ABV1BRR0_9FIRM</name>
<evidence type="ECO:0000313" key="3">
    <source>
        <dbReference type="Proteomes" id="UP001442364"/>
    </source>
</evidence>